<proteinExistence type="predicted"/>
<dbReference type="EMBL" id="JAVREV010000003">
    <property type="protein sequence ID" value="MDT0442346.1"/>
    <property type="molecule type" value="Genomic_DNA"/>
</dbReference>
<sequence length="81" mass="8976">MFGNDEEEFEAWLDLAQEADCAAEEVNHGVAVLENLTPVVQMATKLGLDKSIVFQRIIARTGDCCLPDTTAILPALWEELR</sequence>
<gene>
    <name evidence="1" type="ORF">RM779_07010</name>
</gene>
<protein>
    <recommendedName>
        <fullName evidence="3">PH domain-containing protein</fullName>
    </recommendedName>
</protein>
<accession>A0ABU2S008</accession>
<comment type="caution">
    <text evidence="1">The sequence shown here is derived from an EMBL/GenBank/DDBJ whole genome shotgun (WGS) entry which is preliminary data.</text>
</comment>
<dbReference type="RefSeq" id="WP_311616782.1">
    <property type="nucleotide sequence ID" value="NZ_JAVREV010000003.1"/>
</dbReference>
<evidence type="ECO:0000313" key="1">
    <source>
        <dbReference type="EMBL" id="MDT0442346.1"/>
    </source>
</evidence>
<name>A0ABU2S008_9ACTN</name>
<evidence type="ECO:0000313" key="2">
    <source>
        <dbReference type="Proteomes" id="UP001183615"/>
    </source>
</evidence>
<keyword evidence="2" id="KW-1185">Reference proteome</keyword>
<evidence type="ECO:0008006" key="3">
    <source>
        <dbReference type="Google" id="ProtNLM"/>
    </source>
</evidence>
<reference evidence="2" key="1">
    <citation type="submission" date="2023-07" db="EMBL/GenBank/DDBJ databases">
        <title>30 novel species of actinomycetes from the DSMZ collection.</title>
        <authorList>
            <person name="Nouioui I."/>
        </authorList>
    </citation>
    <scope>NUCLEOTIDE SEQUENCE [LARGE SCALE GENOMIC DNA]</scope>
    <source>
        <strain evidence="2">DSM 41886</strain>
    </source>
</reference>
<dbReference type="Proteomes" id="UP001183615">
    <property type="component" value="Unassembled WGS sequence"/>
</dbReference>
<organism evidence="1 2">
    <name type="scientific">Streptomyces johnsoniae</name>
    <dbReference type="NCBI Taxonomy" id="3075532"/>
    <lineage>
        <taxon>Bacteria</taxon>
        <taxon>Bacillati</taxon>
        <taxon>Actinomycetota</taxon>
        <taxon>Actinomycetes</taxon>
        <taxon>Kitasatosporales</taxon>
        <taxon>Streptomycetaceae</taxon>
        <taxon>Streptomyces</taxon>
    </lineage>
</organism>